<comment type="similarity">
    <text evidence="2">Belongs to the purine/pyrimidine phosphoribosyltransferase family.</text>
</comment>
<dbReference type="InterPro" id="IPR000836">
    <property type="entry name" value="PRTase_dom"/>
</dbReference>
<evidence type="ECO:0000256" key="4">
    <source>
        <dbReference type="ARBA" id="ARBA00022490"/>
    </source>
</evidence>
<reference evidence="10" key="1">
    <citation type="submission" date="2018-05" db="EMBL/GenBank/DDBJ databases">
        <authorList>
            <person name="Lanie J.A."/>
            <person name="Ng W.-L."/>
            <person name="Kazmierczak K.M."/>
            <person name="Andrzejewski T.M."/>
            <person name="Davidsen T.M."/>
            <person name="Wayne K.J."/>
            <person name="Tettelin H."/>
            <person name="Glass J.I."/>
            <person name="Rusch D."/>
            <person name="Podicherti R."/>
            <person name="Tsui H.-C.T."/>
            <person name="Winkler M.E."/>
        </authorList>
    </citation>
    <scope>NUCLEOTIDE SEQUENCE</scope>
</reference>
<dbReference type="GO" id="GO:0006166">
    <property type="term" value="P:purine ribonucleoside salvage"/>
    <property type="evidence" value="ECO:0007669"/>
    <property type="project" value="UniProtKB-KW"/>
</dbReference>
<accession>A0A381TY96</accession>
<dbReference type="PANTHER" id="PTHR11776">
    <property type="entry name" value="ADENINE PHOSPHORIBOSYLTRANSFERASE"/>
    <property type="match status" value="1"/>
</dbReference>
<dbReference type="EMBL" id="UINC01005299">
    <property type="protein sequence ID" value="SVA20421.1"/>
    <property type="molecule type" value="Genomic_DNA"/>
</dbReference>
<evidence type="ECO:0000256" key="1">
    <source>
        <dbReference type="ARBA" id="ARBA00004496"/>
    </source>
</evidence>
<evidence type="ECO:0000256" key="2">
    <source>
        <dbReference type="ARBA" id="ARBA00008391"/>
    </source>
</evidence>
<feature type="domain" description="Phosphoribosyltransferase" evidence="9">
    <location>
        <begin position="42"/>
        <end position="171"/>
    </location>
</feature>
<dbReference type="CDD" id="cd06223">
    <property type="entry name" value="PRTases_typeI"/>
    <property type="match status" value="1"/>
</dbReference>
<sequence length="202" mass="22516">MDEKISREWYLSRISPNTKGGKFAWCDPSSMYIKAESFSSLVDDLIETFNLEDIDLVTGIDAMGFVLASAIATRIKKGFLPVRKAGKIPVETSSVSFTNYSHRTQDMEIRNPAFKPGTRVLIVDQWVETGGSMEAAIELIEGQKGIVAGLACVCMEENERTQKLRQKYKCSTAVLPGTEIQEQCNNKTLKSFDDFKPADVFP</sequence>
<dbReference type="InterPro" id="IPR050120">
    <property type="entry name" value="Adenine_PRTase"/>
</dbReference>
<evidence type="ECO:0000259" key="9">
    <source>
        <dbReference type="Pfam" id="PF00156"/>
    </source>
</evidence>
<dbReference type="Pfam" id="PF00156">
    <property type="entry name" value="Pribosyltran"/>
    <property type="match status" value="1"/>
</dbReference>
<comment type="subunit">
    <text evidence="3">Homodimer.</text>
</comment>
<dbReference type="GO" id="GO:0003999">
    <property type="term" value="F:adenine phosphoribosyltransferase activity"/>
    <property type="evidence" value="ECO:0007669"/>
    <property type="project" value="TreeGrafter"/>
</dbReference>
<keyword evidence="6" id="KW-0808">Transferase</keyword>
<evidence type="ECO:0000313" key="10">
    <source>
        <dbReference type="EMBL" id="SVA20421.1"/>
    </source>
</evidence>
<dbReference type="GO" id="GO:0005737">
    <property type="term" value="C:cytoplasm"/>
    <property type="evidence" value="ECO:0007669"/>
    <property type="project" value="UniProtKB-SubCell"/>
</dbReference>
<comment type="pathway">
    <text evidence="8">Purine metabolism.</text>
</comment>
<dbReference type="Gene3D" id="3.40.50.2020">
    <property type="match status" value="1"/>
</dbReference>
<dbReference type="InterPro" id="IPR029057">
    <property type="entry name" value="PRTase-like"/>
</dbReference>
<evidence type="ECO:0000256" key="5">
    <source>
        <dbReference type="ARBA" id="ARBA00022676"/>
    </source>
</evidence>
<comment type="subcellular location">
    <subcellularLocation>
        <location evidence="1">Cytoplasm</location>
    </subcellularLocation>
</comment>
<dbReference type="PANTHER" id="PTHR11776:SF7">
    <property type="entry name" value="PHOSPHORIBOSYLTRANSFERASE DOMAIN-CONTAINING PROTEIN"/>
    <property type="match status" value="1"/>
</dbReference>
<evidence type="ECO:0000256" key="8">
    <source>
        <dbReference type="ARBA" id="ARBA00025704"/>
    </source>
</evidence>
<keyword evidence="4" id="KW-0963">Cytoplasm</keyword>
<protein>
    <recommendedName>
        <fullName evidence="9">Phosphoribosyltransferase domain-containing protein</fullName>
    </recommendedName>
</protein>
<dbReference type="AlphaFoldDB" id="A0A381TY96"/>
<name>A0A381TY96_9ZZZZ</name>
<proteinExistence type="inferred from homology"/>
<organism evidence="10">
    <name type="scientific">marine metagenome</name>
    <dbReference type="NCBI Taxonomy" id="408172"/>
    <lineage>
        <taxon>unclassified sequences</taxon>
        <taxon>metagenomes</taxon>
        <taxon>ecological metagenomes</taxon>
    </lineage>
</organism>
<evidence type="ECO:0000256" key="6">
    <source>
        <dbReference type="ARBA" id="ARBA00022679"/>
    </source>
</evidence>
<gene>
    <name evidence="10" type="ORF">METZ01_LOCUS73275</name>
</gene>
<keyword evidence="7" id="KW-0660">Purine salvage</keyword>
<evidence type="ECO:0000256" key="3">
    <source>
        <dbReference type="ARBA" id="ARBA00011738"/>
    </source>
</evidence>
<evidence type="ECO:0000256" key="7">
    <source>
        <dbReference type="ARBA" id="ARBA00022726"/>
    </source>
</evidence>
<dbReference type="SUPFAM" id="SSF53271">
    <property type="entry name" value="PRTase-like"/>
    <property type="match status" value="1"/>
</dbReference>
<keyword evidence="5" id="KW-0328">Glycosyltransferase</keyword>